<organism evidence="1 2">
    <name type="scientific">Anatilimnocola aggregata</name>
    <dbReference type="NCBI Taxonomy" id="2528021"/>
    <lineage>
        <taxon>Bacteria</taxon>
        <taxon>Pseudomonadati</taxon>
        <taxon>Planctomycetota</taxon>
        <taxon>Planctomycetia</taxon>
        <taxon>Pirellulales</taxon>
        <taxon>Pirellulaceae</taxon>
        <taxon>Anatilimnocola</taxon>
    </lineage>
</organism>
<keyword evidence="2" id="KW-1185">Reference proteome</keyword>
<proteinExistence type="predicted"/>
<protein>
    <submittedName>
        <fullName evidence="1">Uncharacterized protein</fullName>
    </submittedName>
</protein>
<dbReference type="EMBL" id="CP036274">
    <property type="protein sequence ID" value="QDU25276.1"/>
    <property type="molecule type" value="Genomic_DNA"/>
</dbReference>
<sequence>MSIFNFLNFPQRNLSLPVQPAPSGAQRAPSAVTPASKLETELVTSLVKCTKYFFRFQEQLRPACRLTACSEGADFEQADVTITHH</sequence>
<name>A0A517Y502_9BACT</name>
<dbReference type="Proteomes" id="UP000315017">
    <property type="component" value="Chromosome"/>
</dbReference>
<dbReference type="KEGG" id="aagg:ETAA8_03400"/>
<accession>A0A517Y502</accession>
<evidence type="ECO:0000313" key="2">
    <source>
        <dbReference type="Proteomes" id="UP000315017"/>
    </source>
</evidence>
<gene>
    <name evidence="1" type="ORF">ETAA8_03400</name>
</gene>
<reference evidence="1 2" key="1">
    <citation type="submission" date="2019-02" db="EMBL/GenBank/DDBJ databases">
        <title>Deep-cultivation of Planctomycetes and their phenomic and genomic characterization uncovers novel biology.</title>
        <authorList>
            <person name="Wiegand S."/>
            <person name="Jogler M."/>
            <person name="Boedeker C."/>
            <person name="Pinto D."/>
            <person name="Vollmers J."/>
            <person name="Rivas-Marin E."/>
            <person name="Kohn T."/>
            <person name="Peeters S.H."/>
            <person name="Heuer A."/>
            <person name="Rast P."/>
            <person name="Oberbeckmann S."/>
            <person name="Bunk B."/>
            <person name="Jeske O."/>
            <person name="Meyerdierks A."/>
            <person name="Storesund J.E."/>
            <person name="Kallscheuer N."/>
            <person name="Luecker S."/>
            <person name="Lage O.M."/>
            <person name="Pohl T."/>
            <person name="Merkel B.J."/>
            <person name="Hornburger P."/>
            <person name="Mueller R.-W."/>
            <person name="Bruemmer F."/>
            <person name="Labrenz M."/>
            <person name="Spormann A.M."/>
            <person name="Op den Camp H."/>
            <person name="Overmann J."/>
            <person name="Amann R."/>
            <person name="Jetten M.S.M."/>
            <person name="Mascher T."/>
            <person name="Medema M.H."/>
            <person name="Devos D.P."/>
            <person name="Kaster A.-K."/>
            <person name="Ovreas L."/>
            <person name="Rohde M."/>
            <person name="Galperin M.Y."/>
            <person name="Jogler C."/>
        </authorList>
    </citation>
    <scope>NUCLEOTIDE SEQUENCE [LARGE SCALE GENOMIC DNA]</scope>
    <source>
        <strain evidence="1 2">ETA_A8</strain>
    </source>
</reference>
<evidence type="ECO:0000313" key="1">
    <source>
        <dbReference type="EMBL" id="QDU25276.1"/>
    </source>
</evidence>
<dbReference type="AlphaFoldDB" id="A0A517Y502"/>